<name>A0A0C3JQP2_PISTI</name>
<keyword evidence="1" id="KW-0812">Transmembrane</keyword>
<keyword evidence="1" id="KW-0472">Membrane</keyword>
<feature type="transmembrane region" description="Helical" evidence="1">
    <location>
        <begin position="273"/>
        <end position="292"/>
    </location>
</feature>
<sequence length="442" mass="48994">MFIPRLSDVLERRAANAPLNDNSNSSGFSLNTGGMASFFGGDVAVTAMTTIHLDPSRRWLGWYNCPGTYEVARRYGRVSDSKLLEGLFPGVPTDLATLLGLEELRGTKYIGGHNGTVLEETGPFSALLMKHSVERLETVEIPSRQTQPIAVTITELEHAPSNQAMLRTPIYPPIVATIPILASVGTAVACGVFEDWFSFSLIVLGILVNGISCIVIGAADFIFQYPIPRVDVPGDGILVSEKDKEIIVLKGSGDAANSITLGSATLSFRRRYWIKWCAILLVLQLIAQILLIPQCSLFGQIMFIGSLGVSWAYNMWLASIDKESIESEVFVTGVLRRPNAWRYSLGTRTSAVVFMLLVLKPKDPGKILNMLIPNDTPEWLKFKEDILSRIRTDQELRFETSFLDTLAPWQDRKLMELLYRDAEAAYNGYLDHLARSETKKAT</sequence>
<accession>A0A0C3JQP2</accession>
<feature type="transmembrane region" description="Helical" evidence="1">
    <location>
        <begin position="199"/>
        <end position="223"/>
    </location>
</feature>
<proteinExistence type="predicted"/>
<dbReference type="InParanoid" id="A0A0C3JQP2"/>
<feature type="transmembrane region" description="Helical" evidence="1">
    <location>
        <begin position="301"/>
        <end position="320"/>
    </location>
</feature>
<dbReference type="OrthoDB" id="2620322at2759"/>
<dbReference type="Proteomes" id="UP000054217">
    <property type="component" value="Unassembled WGS sequence"/>
</dbReference>
<organism evidence="2 3">
    <name type="scientific">Pisolithus tinctorius Marx 270</name>
    <dbReference type="NCBI Taxonomy" id="870435"/>
    <lineage>
        <taxon>Eukaryota</taxon>
        <taxon>Fungi</taxon>
        <taxon>Dikarya</taxon>
        <taxon>Basidiomycota</taxon>
        <taxon>Agaricomycotina</taxon>
        <taxon>Agaricomycetes</taxon>
        <taxon>Agaricomycetidae</taxon>
        <taxon>Boletales</taxon>
        <taxon>Sclerodermatineae</taxon>
        <taxon>Pisolithaceae</taxon>
        <taxon>Pisolithus</taxon>
    </lineage>
</organism>
<feature type="transmembrane region" description="Helical" evidence="1">
    <location>
        <begin position="170"/>
        <end position="192"/>
    </location>
</feature>
<evidence type="ECO:0000313" key="3">
    <source>
        <dbReference type="Proteomes" id="UP000054217"/>
    </source>
</evidence>
<dbReference type="AlphaFoldDB" id="A0A0C3JQP2"/>
<dbReference type="HOGENOM" id="CLU_025274_1_1_1"/>
<keyword evidence="1" id="KW-1133">Transmembrane helix</keyword>
<dbReference type="EMBL" id="KN831949">
    <property type="protein sequence ID" value="KIO11498.1"/>
    <property type="molecule type" value="Genomic_DNA"/>
</dbReference>
<reference evidence="2 3" key="1">
    <citation type="submission" date="2014-04" db="EMBL/GenBank/DDBJ databases">
        <authorList>
            <consortium name="DOE Joint Genome Institute"/>
            <person name="Kuo A."/>
            <person name="Kohler A."/>
            <person name="Costa M.D."/>
            <person name="Nagy L.G."/>
            <person name="Floudas D."/>
            <person name="Copeland A."/>
            <person name="Barry K.W."/>
            <person name="Cichocki N."/>
            <person name="Veneault-Fourrey C."/>
            <person name="LaButti K."/>
            <person name="Lindquist E.A."/>
            <person name="Lipzen A."/>
            <person name="Lundell T."/>
            <person name="Morin E."/>
            <person name="Murat C."/>
            <person name="Sun H."/>
            <person name="Tunlid A."/>
            <person name="Henrissat B."/>
            <person name="Grigoriev I.V."/>
            <person name="Hibbett D.S."/>
            <person name="Martin F."/>
            <person name="Nordberg H.P."/>
            <person name="Cantor M.N."/>
            <person name="Hua S.X."/>
        </authorList>
    </citation>
    <scope>NUCLEOTIDE SEQUENCE [LARGE SCALE GENOMIC DNA]</scope>
    <source>
        <strain evidence="2 3">Marx 270</strain>
    </source>
</reference>
<reference evidence="3" key="2">
    <citation type="submission" date="2015-01" db="EMBL/GenBank/DDBJ databases">
        <title>Evolutionary Origins and Diversification of the Mycorrhizal Mutualists.</title>
        <authorList>
            <consortium name="DOE Joint Genome Institute"/>
            <consortium name="Mycorrhizal Genomics Consortium"/>
            <person name="Kohler A."/>
            <person name="Kuo A."/>
            <person name="Nagy L.G."/>
            <person name="Floudas D."/>
            <person name="Copeland A."/>
            <person name="Barry K.W."/>
            <person name="Cichocki N."/>
            <person name="Veneault-Fourrey C."/>
            <person name="LaButti K."/>
            <person name="Lindquist E.A."/>
            <person name="Lipzen A."/>
            <person name="Lundell T."/>
            <person name="Morin E."/>
            <person name="Murat C."/>
            <person name="Riley R."/>
            <person name="Ohm R."/>
            <person name="Sun H."/>
            <person name="Tunlid A."/>
            <person name="Henrissat B."/>
            <person name="Grigoriev I.V."/>
            <person name="Hibbett D.S."/>
            <person name="Martin F."/>
        </authorList>
    </citation>
    <scope>NUCLEOTIDE SEQUENCE [LARGE SCALE GENOMIC DNA]</scope>
    <source>
        <strain evidence="3">Marx 270</strain>
    </source>
</reference>
<keyword evidence="3" id="KW-1185">Reference proteome</keyword>
<evidence type="ECO:0000313" key="2">
    <source>
        <dbReference type="EMBL" id="KIO11498.1"/>
    </source>
</evidence>
<gene>
    <name evidence="2" type="ORF">M404DRAFT_20181</name>
</gene>
<dbReference type="STRING" id="870435.A0A0C3JQP2"/>
<protein>
    <submittedName>
        <fullName evidence="2">Uncharacterized protein</fullName>
    </submittedName>
</protein>
<evidence type="ECO:0000256" key="1">
    <source>
        <dbReference type="SAM" id="Phobius"/>
    </source>
</evidence>